<sequence>MGEQEQRVEFETRIGAKELMDFKIYHNYHSVSGIASLLFGIIALVICIVSINRVNISYTLMMGFFGLFFTVYTPIGMKRKVNKQIKTVPAFAEPVKYVITPEKITLSQGEVSEELLWDDIFTIKCTGKSMILYITSVRANIIPLECLDRQQAENFIKIAREKLKPFQVKLNDASVINKCGR</sequence>
<keyword evidence="1" id="KW-0472">Membrane</keyword>
<feature type="transmembrane region" description="Helical" evidence="1">
    <location>
        <begin position="30"/>
        <end position="51"/>
    </location>
</feature>
<reference evidence="3 4" key="1">
    <citation type="submission" date="2020-08" db="EMBL/GenBank/DDBJ databases">
        <title>Genome public.</title>
        <authorList>
            <person name="Liu C."/>
            <person name="Sun Q."/>
        </authorList>
    </citation>
    <scope>NUCLEOTIDE SEQUENCE [LARGE SCALE GENOMIC DNA]</scope>
    <source>
        <strain evidence="3 4">NSJ-43</strain>
    </source>
</reference>
<dbReference type="Pfam" id="PF14317">
    <property type="entry name" value="YcxB"/>
    <property type="match status" value="1"/>
</dbReference>
<name>A0ABR7G462_9FIRM</name>
<keyword evidence="1" id="KW-0812">Transmembrane</keyword>
<dbReference type="Proteomes" id="UP000628463">
    <property type="component" value="Unassembled WGS sequence"/>
</dbReference>
<evidence type="ECO:0000313" key="3">
    <source>
        <dbReference type="EMBL" id="MBC5681685.1"/>
    </source>
</evidence>
<feature type="domain" description="YcxB-like C-terminal" evidence="2">
    <location>
        <begin position="99"/>
        <end position="158"/>
    </location>
</feature>
<proteinExistence type="predicted"/>
<comment type="caution">
    <text evidence="3">The sequence shown here is derived from an EMBL/GenBank/DDBJ whole genome shotgun (WGS) entry which is preliminary data.</text>
</comment>
<dbReference type="RefSeq" id="WP_021865286.1">
    <property type="nucleotide sequence ID" value="NZ_JACOPD010000009.1"/>
</dbReference>
<organism evidence="3 4">
    <name type="scientific">Lachnospira hominis</name>
    <name type="common">ex Liu et al. 2021</name>
    <dbReference type="NCBI Taxonomy" id="2763051"/>
    <lineage>
        <taxon>Bacteria</taxon>
        <taxon>Bacillati</taxon>
        <taxon>Bacillota</taxon>
        <taxon>Clostridia</taxon>
        <taxon>Lachnospirales</taxon>
        <taxon>Lachnospiraceae</taxon>
        <taxon>Lachnospira</taxon>
    </lineage>
</organism>
<evidence type="ECO:0000256" key="1">
    <source>
        <dbReference type="SAM" id="Phobius"/>
    </source>
</evidence>
<accession>A0ABR7G462</accession>
<feature type="transmembrane region" description="Helical" evidence="1">
    <location>
        <begin position="57"/>
        <end position="75"/>
    </location>
</feature>
<keyword evidence="4" id="KW-1185">Reference proteome</keyword>
<dbReference type="InterPro" id="IPR025588">
    <property type="entry name" value="YcxB-like_C"/>
</dbReference>
<gene>
    <name evidence="3" type="ORF">H8S01_12045</name>
</gene>
<protein>
    <submittedName>
        <fullName evidence="3">YcxB family protein</fullName>
    </submittedName>
</protein>
<keyword evidence="1" id="KW-1133">Transmembrane helix</keyword>
<evidence type="ECO:0000259" key="2">
    <source>
        <dbReference type="Pfam" id="PF14317"/>
    </source>
</evidence>
<dbReference type="EMBL" id="JACOPD010000009">
    <property type="protein sequence ID" value="MBC5681685.1"/>
    <property type="molecule type" value="Genomic_DNA"/>
</dbReference>
<evidence type="ECO:0000313" key="4">
    <source>
        <dbReference type="Proteomes" id="UP000628463"/>
    </source>
</evidence>